<organism evidence="2 3">
    <name type="scientific">Strigomonas culicis</name>
    <dbReference type="NCBI Taxonomy" id="28005"/>
    <lineage>
        <taxon>Eukaryota</taxon>
        <taxon>Discoba</taxon>
        <taxon>Euglenozoa</taxon>
        <taxon>Kinetoplastea</taxon>
        <taxon>Metakinetoplastina</taxon>
        <taxon>Trypanosomatida</taxon>
        <taxon>Trypanosomatidae</taxon>
        <taxon>Strigomonadinae</taxon>
        <taxon>Strigomonas</taxon>
    </lineage>
</organism>
<feature type="transmembrane region" description="Helical" evidence="1">
    <location>
        <begin position="36"/>
        <end position="64"/>
    </location>
</feature>
<protein>
    <submittedName>
        <fullName evidence="2">Uncharacterized protein</fullName>
    </submittedName>
</protein>
<name>S9TF75_9TRYP</name>
<keyword evidence="1" id="KW-0472">Membrane</keyword>
<dbReference type="EMBL" id="ATMH01010937">
    <property type="protein sequence ID" value="EPY16707.1"/>
    <property type="molecule type" value="Genomic_DNA"/>
</dbReference>
<keyword evidence="3" id="KW-1185">Reference proteome</keyword>
<accession>S9TF75</accession>
<dbReference type="AlphaFoldDB" id="S9TF75"/>
<gene>
    <name evidence="2" type="ORF">STCU_11050</name>
</gene>
<evidence type="ECO:0000313" key="2">
    <source>
        <dbReference type="EMBL" id="EPY16707.1"/>
    </source>
</evidence>
<dbReference type="Proteomes" id="UP000015354">
    <property type="component" value="Unassembled WGS sequence"/>
</dbReference>
<evidence type="ECO:0000256" key="1">
    <source>
        <dbReference type="SAM" id="Phobius"/>
    </source>
</evidence>
<comment type="caution">
    <text evidence="2">The sequence shown here is derived from an EMBL/GenBank/DDBJ whole genome shotgun (WGS) entry which is preliminary data.</text>
</comment>
<keyword evidence="1" id="KW-1133">Transmembrane helix</keyword>
<evidence type="ECO:0000313" key="3">
    <source>
        <dbReference type="Proteomes" id="UP000015354"/>
    </source>
</evidence>
<reference evidence="2 3" key="1">
    <citation type="journal article" date="2013" name="PLoS ONE">
        <title>Predicting the Proteins of Angomonas deanei, Strigomonas culicis and Their Respective Endosymbionts Reveals New Aspects of the Trypanosomatidae Family.</title>
        <authorList>
            <person name="Motta M.C."/>
            <person name="Martins A.C."/>
            <person name="de Souza S.S."/>
            <person name="Catta-Preta C.M."/>
            <person name="Silva R."/>
            <person name="Klein C.C."/>
            <person name="de Almeida L.G."/>
            <person name="de Lima Cunha O."/>
            <person name="Ciapina L.P."/>
            <person name="Brocchi M."/>
            <person name="Colabardini A.C."/>
            <person name="de Araujo Lima B."/>
            <person name="Machado C.R."/>
            <person name="de Almeida Soares C.M."/>
            <person name="Probst C.M."/>
            <person name="de Menezes C.B."/>
            <person name="Thompson C.E."/>
            <person name="Bartholomeu D.C."/>
            <person name="Gradia D.F."/>
            <person name="Pavoni D.P."/>
            <person name="Grisard E.C."/>
            <person name="Fantinatti-Garboggini F."/>
            <person name="Marchini F.K."/>
            <person name="Rodrigues-Luiz G.F."/>
            <person name="Wagner G."/>
            <person name="Goldman G.H."/>
            <person name="Fietto J.L."/>
            <person name="Elias M.C."/>
            <person name="Goldman M.H."/>
            <person name="Sagot M.F."/>
            <person name="Pereira M."/>
            <person name="Stoco P.H."/>
            <person name="de Mendonca-Neto R.P."/>
            <person name="Teixeira S.M."/>
            <person name="Maciel T.E."/>
            <person name="de Oliveira Mendes T.A."/>
            <person name="Urmenyi T.P."/>
            <person name="de Souza W."/>
            <person name="Schenkman S."/>
            <person name="de Vasconcelos A.T."/>
        </authorList>
    </citation>
    <scope>NUCLEOTIDE SEQUENCE [LARGE SCALE GENOMIC DNA]</scope>
</reference>
<keyword evidence="1" id="KW-0812">Transmembrane</keyword>
<sequence length="73" mass="8931">MIVFSFHKCGICLFFFFVVSVNNVMKVALKKKGKHFLSFFFCYYCLRTFFFFIYTLVFSFFFLIRIVKQKRNS</sequence>
<proteinExistence type="predicted"/>